<accession>A0A4C1YD62</accession>
<dbReference type="OrthoDB" id="10017160at2759"/>
<organism evidence="1 2">
    <name type="scientific">Eumeta variegata</name>
    <name type="common">Bagworm moth</name>
    <name type="synonym">Eumeta japonica</name>
    <dbReference type="NCBI Taxonomy" id="151549"/>
    <lineage>
        <taxon>Eukaryota</taxon>
        <taxon>Metazoa</taxon>
        <taxon>Ecdysozoa</taxon>
        <taxon>Arthropoda</taxon>
        <taxon>Hexapoda</taxon>
        <taxon>Insecta</taxon>
        <taxon>Pterygota</taxon>
        <taxon>Neoptera</taxon>
        <taxon>Endopterygota</taxon>
        <taxon>Lepidoptera</taxon>
        <taxon>Glossata</taxon>
        <taxon>Ditrysia</taxon>
        <taxon>Tineoidea</taxon>
        <taxon>Psychidae</taxon>
        <taxon>Oiketicinae</taxon>
        <taxon>Eumeta</taxon>
    </lineage>
</organism>
<evidence type="ECO:0000313" key="1">
    <source>
        <dbReference type="EMBL" id="GBP72295.1"/>
    </source>
</evidence>
<reference evidence="1 2" key="1">
    <citation type="journal article" date="2019" name="Commun. Biol.">
        <title>The bagworm genome reveals a unique fibroin gene that provides high tensile strength.</title>
        <authorList>
            <person name="Kono N."/>
            <person name="Nakamura H."/>
            <person name="Ohtoshi R."/>
            <person name="Tomita M."/>
            <person name="Numata K."/>
            <person name="Arakawa K."/>
        </authorList>
    </citation>
    <scope>NUCLEOTIDE SEQUENCE [LARGE SCALE GENOMIC DNA]</scope>
</reference>
<name>A0A4C1YD62_EUMVA</name>
<dbReference type="Proteomes" id="UP000299102">
    <property type="component" value="Unassembled WGS sequence"/>
</dbReference>
<proteinExistence type="predicted"/>
<evidence type="ECO:0000313" key="2">
    <source>
        <dbReference type="Proteomes" id="UP000299102"/>
    </source>
</evidence>
<comment type="caution">
    <text evidence="1">The sequence shown here is derived from an EMBL/GenBank/DDBJ whole genome shotgun (WGS) entry which is preliminary data.</text>
</comment>
<dbReference type="AlphaFoldDB" id="A0A4C1YD62"/>
<dbReference type="EMBL" id="BGZK01001140">
    <property type="protein sequence ID" value="GBP72295.1"/>
    <property type="molecule type" value="Genomic_DNA"/>
</dbReference>
<evidence type="ECO:0008006" key="3">
    <source>
        <dbReference type="Google" id="ProtNLM"/>
    </source>
</evidence>
<sequence>MRVPVAHSLLSPIDQLNPTSTRYPILSQEWQHNGEFFRAVPNCIGSENEELSFMRVGSILMDISEARAICKHCSMWKDVVSAYPFGKSIDESRYLSSLHRHVHTLLIAFDAQRIMRMFGEFNRGRSTLTDEFKEGRPKSVVVPQSIDTVRELIKQDCHATYRKIKVYRNISDEFWIYAYDPETKQESTVWVFKDEKLTKNDSCQKCFEANGCLFSQYKWIYGYSATRES</sequence>
<keyword evidence="2" id="KW-1185">Reference proteome</keyword>
<protein>
    <recommendedName>
        <fullName evidence="3">Mariner Mos1 transposase</fullName>
    </recommendedName>
</protein>
<gene>
    <name evidence="1" type="ORF">EVAR_24863_1</name>
</gene>